<dbReference type="InterPro" id="IPR003594">
    <property type="entry name" value="HATPase_dom"/>
</dbReference>
<evidence type="ECO:0000256" key="9">
    <source>
        <dbReference type="ARBA" id="ARBA00022989"/>
    </source>
</evidence>
<dbReference type="InterPro" id="IPR036890">
    <property type="entry name" value="HATPase_C_sf"/>
</dbReference>
<dbReference type="Pfam" id="PF06580">
    <property type="entry name" value="His_kinase"/>
    <property type="match status" value="1"/>
</dbReference>
<dbReference type="CDD" id="cd06225">
    <property type="entry name" value="HAMP"/>
    <property type="match status" value="1"/>
</dbReference>
<keyword evidence="4 14" id="KW-0808">Transferase</keyword>
<dbReference type="PROSITE" id="PS50885">
    <property type="entry name" value="HAMP"/>
    <property type="match status" value="1"/>
</dbReference>
<dbReference type="SUPFAM" id="SSF158472">
    <property type="entry name" value="HAMP domain-like"/>
    <property type="match status" value="1"/>
</dbReference>
<keyword evidence="8" id="KW-0067">ATP-binding</keyword>
<feature type="transmembrane region" description="Helical" evidence="12">
    <location>
        <begin position="21"/>
        <end position="43"/>
    </location>
</feature>
<dbReference type="Pfam" id="PF02743">
    <property type="entry name" value="dCache_1"/>
    <property type="match status" value="1"/>
</dbReference>
<evidence type="ECO:0000313" key="15">
    <source>
        <dbReference type="Proteomes" id="UP001589747"/>
    </source>
</evidence>
<evidence type="ECO:0000256" key="11">
    <source>
        <dbReference type="ARBA" id="ARBA00023136"/>
    </source>
</evidence>
<keyword evidence="2" id="KW-1003">Cell membrane</keyword>
<keyword evidence="10" id="KW-0902">Two-component regulatory system</keyword>
<gene>
    <name evidence="14" type="ORF">ACFFSY_25740</name>
</gene>
<dbReference type="GO" id="GO:0004673">
    <property type="term" value="F:protein histidine kinase activity"/>
    <property type="evidence" value="ECO:0007669"/>
    <property type="project" value="UniProtKB-EC"/>
</dbReference>
<dbReference type="SMART" id="SM00387">
    <property type="entry name" value="HATPase_c"/>
    <property type="match status" value="1"/>
</dbReference>
<dbReference type="Gene3D" id="6.10.340.10">
    <property type="match status" value="1"/>
</dbReference>
<dbReference type="Gene3D" id="3.30.565.10">
    <property type="entry name" value="Histidine kinase-like ATPase, C-terminal domain"/>
    <property type="match status" value="1"/>
</dbReference>
<protein>
    <submittedName>
        <fullName evidence="14">Sensor histidine kinase</fullName>
        <ecNumber evidence="14">2.7.13.3</ecNumber>
    </submittedName>
</protein>
<proteinExistence type="predicted"/>
<dbReference type="Pfam" id="PF00672">
    <property type="entry name" value="HAMP"/>
    <property type="match status" value="1"/>
</dbReference>
<comment type="caution">
    <text evidence="14">The sequence shown here is derived from an EMBL/GenBank/DDBJ whole genome shotgun (WGS) entry which is preliminary data.</text>
</comment>
<evidence type="ECO:0000259" key="13">
    <source>
        <dbReference type="PROSITE" id="PS50885"/>
    </source>
</evidence>
<evidence type="ECO:0000256" key="1">
    <source>
        <dbReference type="ARBA" id="ARBA00004651"/>
    </source>
</evidence>
<dbReference type="EC" id="2.7.13.3" evidence="14"/>
<keyword evidence="15" id="KW-1185">Reference proteome</keyword>
<dbReference type="Proteomes" id="UP001589747">
    <property type="component" value="Unassembled WGS sequence"/>
</dbReference>
<dbReference type="InterPro" id="IPR010559">
    <property type="entry name" value="Sig_transdc_His_kin_internal"/>
</dbReference>
<dbReference type="InterPro" id="IPR033479">
    <property type="entry name" value="dCache_1"/>
</dbReference>
<dbReference type="Gene3D" id="3.30.450.20">
    <property type="entry name" value="PAS domain"/>
    <property type="match status" value="1"/>
</dbReference>
<evidence type="ECO:0000256" key="2">
    <source>
        <dbReference type="ARBA" id="ARBA00022475"/>
    </source>
</evidence>
<keyword evidence="9 12" id="KW-1133">Transmembrane helix</keyword>
<keyword evidence="7 14" id="KW-0418">Kinase</keyword>
<comment type="subcellular location">
    <subcellularLocation>
        <location evidence="1">Cell membrane</location>
        <topology evidence="1">Multi-pass membrane protein</topology>
    </subcellularLocation>
</comment>
<evidence type="ECO:0000256" key="6">
    <source>
        <dbReference type="ARBA" id="ARBA00022741"/>
    </source>
</evidence>
<dbReference type="RefSeq" id="WP_377499556.1">
    <property type="nucleotide sequence ID" value="NZ_JBHMDO010000042.1"/>
</dbReference>
<evidence type="ECO:0000256" key="5">
    <source>
        <dbReference type="ARBA" id="ARBA00022692"/>
    </source>
</evidence>
<sequence>MRGLLQLLLRPFRFKRVNRQIFVLTIVVITLPLALMSGVIYLFTLQAVKSEYQNSATLILNNLSFNIDQYLQSIEKGTLTAQLDNRLQDSLESWLLHPEVDVSQSLQYGEVIEQFVSTIEMTIKNVDSVQIYSAGRVFYSANFDRSSYEETNFTNETWYKQTLAAKGRIVIFGTHTPFRRTAEDERQQVISIARVINKTGTKQPLGVMLVDIRLDSLQEILALSENRNHNFLIVDNKGSYVYASGTDKTGGRYAADATILAQVKGSETGSFYAPFGGERSFFNFVTSPYSGWRVIQYIEEREMTKDAERLRLILLVFAFCSLGVALLFLFLLSVRVTKPIILLSRQVRAVGLGNLDVQLKTDRTDEFGVLYNGVRKMTEDLKAHIERSSMTLAQQRMAQYGALKSQINPHFLANALESIQMKAVIAGQRDIGEMVGLLGRLFRSHIQTGKEVVPLNEELATIRLYIKVQQMRFGDKLRYEEELAPGTEQTPVLHFALQPIIENAIVHGLERRRGSGQLTVSTEVEGTLMRIVVRDDGAGMDEERLAAIRSRLAAPSDTLDMDHIGIKNVHDRIRYYFGERYGLDIYSAPGEGTRVVIRVPAGA</sequence>
<dbReference type="SUPFAM" id="SSF55874">
    <property type="entry name" value="ATPase domain of HSP90 chaperone/DNA topoisomerase II/histidine kinase"/>
    <property type="match status" value="1"/>
</dbReference>
<keyword evidence="6" id="KW-0547">Nucleotide-binding</keyword>
<organism evidence="14 15">
    <name type="scientific">Paenibacillus aurantiacus</name>
    <dbReference type="NCBI Taxonomy" id="1936118"/>
    <lineage>
        <taxon>Bacteria</taxon>
        <taxon>Bacillati</taxon>
        <taxon>Bacillota</taxon>
        <taxon>Bacilli</taxon>
        <taxon>Bacillales</taxon>
        <taxon>Paenibacillaceae</taxon>
        <taxon>Paenibacillus</taxon>
    </lineage>
</organism>
<accession>A0ABV5KVT7</accession>
<reference evidence="14 15" key="1">
    <citation type="submission" date="2024-09" db="EMBL/GenBank/DDBJ databases">
        <authorList>
            <person name="Sun Q."/>
            <person name="Mori K."/>
        </authorList>
    </citation>
    <scope>NUCLEOTIDE SEQUENCE [LARGE SCALE GENOMIC DNA]</scope>
    <source>
        <strain evidence="14 15">TISTR 2452</strain>
    </source>
</reference>
<evidence type="ECO:0000256" key="7">
    <source>
        <dbReference type="ARBA" id="ARBA00022777"/>
    </source>
</evidence>
<keyword evidence="5 12" id="KW-0812">Transmembrane</keyword>
<evidence type="ECO:0000256" key="3">
    <source>
        <dbReference type="ARBA" id="ARBA00022553"/>
    </source>
</evidence>
<keyword evidence="11 12" id="KW-0472">Membrane</keyword>
<keyword evidence="3" id="KW-0597">Phosphoprotein</keyword>
<name>A0ABV5KVT7_9BACL</name>
<evidence type="ECO:0000313" key="14">
    <source>
        <dbReference type="EMBL" id="MFB9329354.1"/>
    </source>
</evidence>
<evidence type="ECO:0000256" key="12">
    <source>
        <dbReference type="SAM" id="Phobius"/>
    </source>
</evidence>
<dbReference type="Pfam" id="PF02518">
    <property type="entry name" value="HATPase_c"/>
    <property type="match status" value="1"/>
</dbReference>
<feature type="domain" description="HAMP" evidence="13">
    <location>
        <begin position="334"/>
        <end position="386"/>
    </location>
</feature>
<dbReference type="PANTHER" id="PTHR34220">
    <property type="entry name" value="SENSOR HISTIDINE KINASE YPDA"/>
    <property type="match status" value="1"/>
</dbReference>
<evidence type="ECO:0000256" key="10">
    <source>
        <dbReference type="ARBA" id="ARBA00023012"/>
    </source>
</evidence>
<dbReference type="InterPro" id="IPR003660">
    <property type="entry name" value="HAMP_dom"/>
</dbReference>
<dbReference type="SMART" id="SM00304">
    <property type="entry name" value="HAMP"/>
    <property type="match status" value="1"/>
</dbReference>
<evidence type="ECO:0000256" key="4">
    <source>
        <dbReference type="ARBA" id="ARBA00022679"/>
    </source>
</evidence>
<dbReference type="PANTHER" id="PTHR34220:SF11">
    <property type="entry name" value="SENSOR PROTEIN KINASE HPTS"/>
    <property type="match status" value="1"/>
</dbReference>
<feature type="transmembrane region" description="Helical" evidence="12">
    <location>
        <begin position="312"/>
        <end position="334"/>
    </location>
</feature>
<dbReference type="EMBL" id="JBHMDO010000042">
    <property type="protein sequence ID" value="MFB9329354.1"/>
    <property type="molecule type" value="Genomic_DNA"/>
</dbReference>
<dbReference type="InterPro" id="IPR050640">
    <property type="entry name" value="Bact_2-comp_sensor_kinase"/>
</dbReference>
<evidence type="ECO:0000256" key="8">
    <source>
        <dbReference type="ARBA" id="ARBA00022840"/>
    </source>
</evidence>